<evidence type="ECO:0000259" key="4">
    <source>
        <dbReference type="PROSITE" id="PS01124"/>
    </source>
</evidence>
<evidence type="ECO:0000313" key="5">
    <source>
        <dbReference type="EMBL" id="VYT94902.1"/>
    </source>
</evidence>
<name>A0A6N3B4F9_9ENTR</name>
<dbReference type="EMBL" id="CACRTZ010000005">
    <property type="protein sequence ID" value="VYT94902.1"/>
    <property type="molecule type" value="Genomic_DNA"/>
</dbReference>
<dbReference type="Pfam" id="PF12833">
    <property type="entry name" value="HTH_18"/>
    <property type="match status" value="1"/>
</dbReference>
<dbReference type="Gene3D" id="2.60.120.10">
    <property type="entry name" value="Jelly Rolls"/>
    <property type="match status" value="1"/>
</dbReference>
<dbReference type="CDD" id="cd06124">
    <property type="entry name" value="cupin_NimR-like_N"/>
    <property type="match status" value="1"/>
</dbReference>
<dbReference type="InterPro" id="IPR018060">
    <property type="entry name" value="HTH_AraC"/>
</dbReference>
<dbReference type="Gene3D" id="1.10.10.60">
    <property type="entry name" value="Homeodomain-like"/>
    <property type="match status" value="2"/>
</dbReference>
<dbReference type="GO" id="GO:0043565">
    <property type="term" value="F:sequence-specific DNA binding"/>
    <property type="evidence" value="ECO:0007669"/>
    <property type="project" value="InterPro"/>
</dbReference>
<dbReference type="PANTHER" id="PTHR11019">
    <property type="entry name" value="HTH-TYPE TRANSCRIPTIONAL REGULATOR NIMR"/>
    <property type="match status" value="1"/>
</dbReference>
<dbReference type="AlphaFoldDB" id="A0A6N3B4F9"/>
<dbReference type="SUPFAM" id="SSF51182">
    <property type="entry name" value="RmlC-like cupins"/>
    <property type="match status" value="1"/>
</dbReference>
<dbReference type="PROSITE" id="PS01124">
    <property type="entry name" value="HTH_ARAC_FAMILY_2"/>
    <property type="match status" value="1"/>
</dbReference>
<accession>A0A6N3B4F9</accession>
<keyword evidence="2" id="KW-0238">DNA-binding</keyword>
<dbReference type="SUPFAM" id="SSF46689">
    <property type="entry name" value="Homeodomain-like"/>
    <property type="match status" value="2"/>
</dbReference>
<dbReference type="Pfam" id="PF02311">
    <property type="entry name" value="AraC_binding"/>
    <property type="match status" value="1"/>
</dbReference>
<dbReference type="InterPro" id="IPR018062">
    <property type="entry name" value="HTH_AraC-typ_CS"/>
</dbReference>
<dbReference type="InterPro" id="IPR014710">
    <property type="entry name" value="RmlC-like_jellyroll"/>
</dbReference>
<dbReference type="InterPro" id="IPR011051">
    <property type="entry name" value="RmlC_Cupin_sf"/>
</dbReference>
<gene>
    <name evidence="5" type="primary">ripA_1</name>
    <name evidence="5" type="ORF">EMLFYP7_01023</name>
</gene>
<dbReference type="InterPro" id="IPR003313">
    <property type="entry name" value="AraC-bd"/>
</dbReference>
<keyword evidence="1" id="KW-0805">Transcription regulation</keyword>
<feature type="domain" description="HTH araC/xylS-type" evidence="4">
    <location>
        <begin position="143"/>
        <end position="240"/>
    </location>
</feature>
<evidence type="ECO:0000256" key="2">
    <source>
        <dbReference type="ARBA" id="ARBA00023125"/>
    </source>
</evidence>
<keyword evidence="3" id="KW-0804">Transcription</keyword>
<dbReference type="InterPro" id="IPR009057">
    <property type="entry name" value="Homeodomain-like_sf"/>
</dbReference>
<sequence length="243" mass="27290">MMETQSFSYSARHTTSWHKHTTGQLYWLSQGMMIIETARAQWTVTPGSVGWFPPGLHHRAWVPANATGNSLYPDAMACARFPGHAGVYGADPFIIALLDRCRNSQAHSAEEYPALLVKLLGYEMAQRAALPLELTLPTDRRARNVASELLKNPASTRDQSQLAQQWGLSVRSLSRLFKEQTGLSFSQWRQQAKVVASLQWVLADLPVSEVASLSGYSNVSAYIDFFRQRFGKTPAQMRRLFNE</sequence>
<dbReference type="GO" id="GO:0003700">
    <property type="term" value="F:DNA-binding transcription factor activity"/>
    <property type="evidence" value="ECO:0007669"/>
    <property type="project" value="InterPro"/>
</dbReference>
<reference evidence="5" key="1">
    <citation type="submission" date="2019-11" db="EMBL/GenBank/DDBJ databases">
        <authorList>
            <person name="Feng L."/>
        </authorList>
    </citation>
    <scope>NUCLEOTIDE SEQUENCE</scope>
    <source>
        <strain evidence="5">EMassiliensisLFYP7</strain>
    </source>
</reference>
<organism evidence="5">
    <name type="scientific">Phytobacter massiliensis</name>
    <dbReference type="NCBI Taxonomy" id="1485952"/>
    <lineage>
        <taxon>Bacteria</taxon>
        <taxon>Pseudomonadati</taxon>
        <taxon>Pseudomonadota</taxon>
        <taxon>Gammaproteobacteria</taxon>
        <taxon>Enterobacterales</taxon>
        <taxon>Enterobacteriaceae</taxon>
        <taxon>Phytobacter</taxon>
    </lineage>
</organism>
<dbReference type="PROSITE" id="PS00041">
    <property type="entry name" value="HTH_ARAC_FAMILY_1"/>
    <property type="match status" value="1"/>
</dbReference>
<dbReference type="SMART" id="SM00342">
    <property type="entry name" value="HTH_ARAC"/>
    <property type="match status" value="1"/>
</dbReference>
<dbReference type="PANTHER" id="PTHR11019:SF159">
    <property type="entry name" value="TRANSCRIPTIONAL REGULATOR-RELATED"/>
    <property type="match status" value="1"/>
</dbReference>
<protein>
    <submittedName>
        <fullName evidence="5">HTH-type transcriptional repressor of iron proteins A</fullName>
    </submittedName>
</protein>
<evidence type="ECO:0000256" key="1">
    <source>
        <dbReference type="ARBA" id="ARBA00023015"/>
    </source>
</evidence>
<dbReference type="RefSeq" id="WP_421957795.1">
    <property type="nucleotide sequence ID" value="NZ_CACRTZ010000005.1"/>
</dbReference>
<proteinExistence type="predicted"/>
<evidence type="ECO:0000256" key="3">
    <source>
        <dbReference type="ARBA" id="ARBA00023163"/>
    </source>
</evidence>